<sequence length="264" mass="29337">MTHLNLIVQGIEQQKKEQHRIALTEKMTFMSWRQTKKLVEDYARQNMKKVKQAPRQLVKFSSFHVAAPNAKSASAKALVRLVQQVFKGYLTRLRDINPGTVTAFDRHPNGVFSRAMFVLGVIASASHHNQLICSVDGGHMKGSNYKGVQRLLVGRDGNFSNVTIAVALNFKIAFCRHNCGDLTFKEVDQESLEGLELLALALLDVQCTALQEDGNSTHDEVRSSCRAVGDLTSHDIPTTGERQVALNLLKKAEILKERTSLATP</sequence>
<name>A0A1V9Y991_ACHHY</name>
<evidence type="ECO:0000313" key="2">
    <source>
        <dbReference type="Proteomes" id="UP000243579"/>
    </source>
</evidence>
<keyword evidence="2" id="KW-1185">Reference proteome</keyword>
<proteinExistence type="predicted"/>
<dbReference type="Proteomes" id="UP000243579">
    <property type="component" value="Unassembled WGS sequence"/>
</dbReference>
<dbReference type="EMBL" id="JNBR01002525">
    <property type="protein sequence ID" value="OQR82264.1"/>
    <property type="molecule type" value="Genomic_DNA"/>
</dbReference>
<comment type="caution">
    <text evidence="1">The sequence shown here is derived from an EMBL/GenBank/DDBJ whole genome shotgun (WGS) entry which is preliminary data.</text>
</comment>
<protein>
    <submittedName>
        <fullName evidence="1">Uncharacterized protein</fullName>
    </submittedName>
</protein>
<dbReference type="AlphaFoldDB" id="A0A1V9Y991"/>
<organism evidence="1 2">
    <name type="scientific">Achlya hypogyna</name>
    <name type="common">Oomycete</name>
    <name type="synonym">Protoachlya hypogyna</name>
    <dbReference type="NCBI Taxonomy" id="1202772"/>
    <lineage>
        <taxon>Eukaryota</taxon>
        <taxon>Sar</taxon>
        <taxon>Stramenopiles</taxon>
        <taxon>Oomycota</taxon>
        <taxon>Saprolegniomycetes</taxon>
        <taxon>Saprolegniales</taxon>
        <taxon>Achlyaceae</taxon>
        <taxon>Achlya</taxon>
    </lineage>
</organism>
<gene>
    <name evidence="1" type="ORF">ACHHYP_16307</name>
</gene>
<accession>A0A1V9Y991</accession>
<evidence type="ECO:0000313" key="1">
    <source>
        <dbReference type="EMBL" id="OQR82264.1"/>
    </source>
</evidence>
<dbReference type="OrthoDB" id="165010at2759"/>
<reference evidence="1 2" key="1">
    <citation type="journal article" date="2014" name="Genome Biol. Evol.">
        <title>The secreted proteins of Achlya hypogyna and Thraustotheca clavata identify the ancestral oomycete secretome and reveal gene acquisitions by horizontal gene transfer.</title>
        <authorList>
            <person name="Misner I."/>
            <person name="Blouin N."/>
            <person name="Leonard G."/>
            <person name="Richards T.A."/>
            <person name="Lane C.E."/>
        </authorList>
    </citation>
    <scope>NUCLEOTIDE SEQUENCE [LARGE SCALE GENOMIC DNA]</scope>
    <source>
        <strain evidence="1 2">ATCC 48635</strain>
    </source>
</reference>